<proteinExistence type="predicted"/>
<dbReference type="AlphaFoldDB" id="A0A0E9TSC2"/>
<evidence type="ECO:0000313" key="1">
    <source>
        <dbReference type="EMBL" id="JAH55775.1"/>
    </source>
</evidence>
<reference evidence="1" key="2">
    <citation type="journal article" date="2015" name="Fish Shellfish Immunol.">
        <title>Early steps in the European eel (Anguilla anguilla)-Vibrio vulnificus interaction in the gills: Role of the RtxA13 toxin.</title>
        <authorList>
            <person name="Callol A."/>
            <person name="Pajuelo D."/>
            <person name="Ebbesson L."/>
            <person name="Teles M."/>
            <person name="MacKenzie S."/>
            <person name="Amaro C."/>
        </authorList>
    </citation>
    <scope>NUCLEOTIDE SEQUENCE</scope>
</reference>
<name>A0A0E9TSC2_ANGAN</name>
<sequence>MPILVDSRLVKAVSCSCFAGIKVPVVTHMQQVIHQNKCSARP</sequence>
<protein>
    <submittedName>
        <fullName evidence="1">Uncharacterized protein</fullName>
    </submittedName>
</protein>
<dbReference type="EMBL" id="GBXM01052802">
    <property type="protein sequence ID" value="JAH55775.1"/>
    <property type="molecule type" value="Transcribed_RNA"/>
</dbReference>
<reference evidence="1" key="1">
    <citation type="submission" date="2014-11" db="EMBL/GenBank/DDBJ databases">
        <authorList>
            <person name="Amaro Gonzalez C."/>
        </authorList>
    </citation>
    <scope>NUCLEOTIDE SEQUENCE</scope>
</reference>
<organism evidence="1">
    <name type="scientific">Anguilla anguilla</name>
    <name type="common">European freshwater eel</name>
    <name type="synonym">Muraena anguilla</name>
    <dbReference type="NCBI Taxonomy" id="7936"/>
    <lineage>
        <taxon>Eukaryota</taxon>
        <taxon>Metazoa</taxon>
        <taxon>Chordata</taxon>
        <taxon>Craniata</taxon>
        <taxon>Vertebrata</taxon>
        <taxon>Euteleostomi</taxon>
        <taxon>Actinopterygii</taxon>
        <taxon>Neopterygii</taxon>
        <taxon>Teleostei</taxon>
        <taxon>Anguilliformes</taxon>
        <taxon>Anguillidae</taxon>
        <taxon>Anguilla</taxon>
    </lineage>
</organism>
<accession>A0A0E9TSC2</accession>